<dbReference type="AlphaFoldDB" id="E6W394"/>
<dbReference type="PANTHER" id="PTHR48084">
    <property type="entry name" value="2-OXOGLUTARATE OXIDOREDUCTASE SUBUNIT KORB-RELATED"/>
    <property type="match status" value="1"/>
</dbReference>
<dbReference type="GO" id="GO:0045333">
    <property type="term" value="P:cellular respiration"/>
    <property type="evidence" value="ECO:0007669"/>
    <property type="project" value="UniProtKB-ARBA"/>
</dbReference>
<dbReference type="InterPro" id="IPR029061">
    <property type="entry name" value="THDP-binding"/>
</dbReference>
<reference evidence="3 4" key="1">
    <citation type="submission" date="2010-12" db="EMBL/GenBank/DDBJ databases">
        <title>Complete sequence of Desulfurispirillum indicum S5.</title>
        <authorList>
            <consortium name="US DOE Joint Genome Institute"/>
            <person name="Lucas S."/>
            <person name="Copeland A."/>
            <person name="Lapidus A."/>
            <person name="Cheng J.-F."/>
            <person name="Goodwin L."/>
            <person name="Pitluck S."/>
            <person name="Chertkov O."/>
            <person name="Held B."/>
            <person name="Detter J.C."/>
            <person name="Han C."/>
            <person name="Tapia R."/>
            <person name="Land M."/>
            <person name="Hauser L."/>
            <person name="Kyrpides N."/>
            <person name="Ivanova N."/>
            <person name="Mikhailova N."/>
            <person name="Haggblom M."/>
            <person name="Rauschenbach I."/>
            <person name="Bini E."/>
            <person name="Woyke T."/>
        </authorList>
    </citation>
    <scope>NUCLEOTIDE SEQUENCE [LARGE SCALE GENOMIC DNA]</scope>
    <source>
        <strain evidence="4">ATCC BAA-1389 / DSM 22839 / S5</strain>
    </source>
</reference>
<dbReference type="GO" id="GO:0044281">
    <property type="term" value="P:small molecule metabolic process"/>
    <property type="evidence" value="ECO:0007669"/>
    <property type="project" value="UniProtKB-ARBA"/>
</dbReference>
<dbReference type="Pfam" id="PF02775">
    <property type="entry name" value="TPP_enzyme_C"/>
    <property type="match status" value="1"/>
</dbReference>
<dbReference type="SUPFAM" id="SSF52518">
    <property type="entry name" value="Thiamin diphosphate-binding fold (THDP-binding)"/>
    <property type="match status" value="1"/>
</dbReference>
<dbReference type="HOGENOM" id="CLU_048564_1_0_0"/>
<dbReference type="InterPro" id="IPR011766">
    <property type="entry name" value="TPP_enzyme_TPP-bd"/>
</dbReference>
<dbReference type="EMBL" id="CP002432">
    <property type="protein sequence ID" value="ADU66848.1"/>
    <property type="molecule type" value="Genomic_DNA"/>
</dbReference>
<name>E6W394_DESIS</name>
<dbReference type="EC" id="1.2.7.3" evidence="3"/>
<dbReference type="eggNOG" id="COG1013">
    <property type="taxonomic scope" value="Bacteria"/>
</dbReference>
<dbReference type="GO" id="GO:0030976">
    <property type="term" value="F:thiamine pyrophosphate binding"/>
    <property type="evidence" value="ECO:0007669"/>
    <property type="project" value="InterPro"/>
</dbReference>
<dbReference type="GO" id="GO:0047553">
    <property type="term" value="F:2-oxoglutarate synthase activity"/>
    <property type="evidence" value="ECO:0007669"/>
    <property type="project" value="UniProtKB-EC"/>
</dbReference>
<evidence type="ECO:0000256" key="1">
    <source>
        <dbReference type="ARBA" id="ARBA00023002"/>
    </source>
</evidence>
<dbReference type="InParanoid" id="E6W394"/>
<dbReference type="CDD" id="cd03375">
    <property type="entry name" value="TPP_OGFOR"/>
    <property type="match status" value="1"/>
</dbReference>
<keyword evidence="1 3" id="KW-0560">Oxidoreductase</keyword>
<sequence length="347" mass="37922">MTTNEAKMDKNYFASAAEVKWCPGCGDYGIMASVRGAMANRGKPRDEVAIVSGIGCSSRFPYYMETYGFHTIHGRAAAIATGLKTGSPDLDVWVISGDGDSTAIGGNHFIHAVRRNVNLNYVLINNKIYGLTKGQYSPTSELGQITKTTPYGVVDYPMVPLKVAMGLGATFIARSVDKDIKLGEEVLTRGANHPGFSLVEMFSNCVIFNDGCHEQVSGKEKEDYTVVCRHGEKLIFGKEKDMCIVRDGSYVRAAKVADVKESEIIVHDERNELLAYQLAGMTLADGLPVAYGVLYCNPDKKSYETMVHEQMEAVKKKKPETLDELLSSGNTWTVSATICTSTGCKNY</sequence>
<dbReference type="KEGG" id="din:Selin_2128"/>
<keyword evidence="4" id="KW-1185">Reference proteome</keyword>
<dbReference type="Proteomes" id="UP000002572">
    <property type="component" value="Chromosome"/>
</dbReference>
<feature type="domain" description="Thiamine pyrophosphate enzyme TPP-binding" evidence="2">
    <location>
        <begin position="54"/>
        <end position="200"/>
    </location>
</feature>
<accession>E6W394</accession>
<dbReference type="OrthoDB" id="9775140at2"/>
<dbReference type="RefSeq" id="WP_013506727.1">
    <property type="nucleotide sequence ID" value="NC_014836.1"/>
</dbReference>
<dbReference type="Gene3D" id="3.40.50.970">
    <property type="match status" value="1"/>
</dbReference>
<gene>
    <name evidence="3" type="ordered locus">Selin_2128</name>
</gene>
<evidence type="ECO:0000313" key="4">
    <source>
        <dbReference type="Proteomes" id="UP000002572"/>
    </source>
</evidence>
<evidence type="ECO:0000313" key="3">
    <source>
        <dbReference type="EMBL" id="ADU66848.1"/>
    </source>
</evidence>
<evidence type="ECO:0000259" key="2">
    <source>
        <dbReference type="Pfam" id="PF02775"/>
    </source>
</evidence>
<dbReference type="InterPro" id="IPR051457">
    <property type="entry name" value="2-oxoacid:Fd_oxidoreductase"/>
</dbReference>
<proteinExistence type="predicted"/>
<organism evidence="3 4">
    <name type="scientific">Desulfurispirillum indicum (strain ATCC BAA-1389 / DSM 22839 / S5)</name>
    <dbReference type="NCBI Taxonomy" id="653733"/>
    <lineage>
        <taxon>Bacteria</taxon>
        <taxon>Pseudomonadati</taxon>
        <taxon>Chrysiogenota</taxon>
        <taxon>Chrysiogenia</taxon>
        <taxon>Chrysiogenales</taxon>
        <taxon>Chrysiogenaceae</taxon>
        <taxon>Desulfurispirillum</taxon>
    </lineage>
</organism>
<dbReference type="PANTHER" id="PTHR48084:SF4">
    <property type="entry name" value="2-OXOGLUTARATE OXIDOREDUCTASE SUBUNIT KORB"/>
    <property type="match status" value="1"/>
</dbReference>
<dbReference type="STRING" id="653733.Selin_2128"/>
<protein>
    <submittedName>
        <fullName evidence="3">2-oxoglutarate synthase</fullName>
        <ecNumber evidence="3">1.2.7.3</ecNumber>
    </submittedName>
</protein>